<reference evidence="2 3" key="1">
    <citation type="submission" date="2019-07" db="EMBL/GenBank/DDBJ databases">
        <title>Whole genome shotgun sequence of Reyranella soli NBRC 108950.</title>
        <authorList>
            <person name="Hosoyama A."/>
            <person name="Uohara A."/>
            <person name="Ohji S."/>
            <person name="Ichikawa N."/>
        </authorList>
    </citation>
    <scope>NUCLEOTIDE SEQUENCE [LARGE SCALE GENOMIC DNA]</scope>
    <source>
        <strain evidence="2 3">NBRC 108950</strain>
    </source>
</reference>
<dbReference type="RefSeq" id="WP_147147417.1">
    <property type="nucleotide sequence ID" value="NZ_BKAJ01000023.1"/>
</dbReference>
<evidence type="ECO:0000313" key="2">
    <source>
        <dbReference type="EMBL" id="GEP54142.1"/>
    </source>
</evidence>
<accession>A0A512N577</accession>
<evidence type="ECO:0000313" key="3">
    <source>
        <dbReference type="Proteomes" id="UP000321058"/>
    </source>
</evidence>
<organism evidence="2 3">
    <name type="scientific">Reyranella soli</name>
    <dbReference type="NCBI Taxonomy" id="1230389"/>
    <lineage>
        <taxon>Bacteria</taxon>
        <taxon>Pseudomonadati</taxon>
        <taxon>Pseudomonadota</taxon>
        <taxon>Alphaproteobacteria</taxon>
        <taxon>Hyphomicrobiales</taxon>
        <taxon>Reyranellaceae</taxon>
        <taxon>Reyranella</taxon>
    </lineage>
</organism>
<comment type="caution">
    <text evidence="2">The sequence shown here is derived from an EMBL/GenBank/DDBJ whole genome shotgun (WGS) entry which is preliminary data.</text>
</comment>
<evidence type="ECO:0000259" key="1">
    <source>
        <dbReference type="Pfam" id="PF13468"/>
    </source>
</evidence>
<dbReference type="Proteomes" id="UP000321058">
    <property type="component" value="Unassembled WGS sequence"/>
</dbReference>
<dbReference type="InterPro" id="IPR025870">
    <property type="entry name" value="Glyoxalase-like_dom"/>
</dbReference>
<feature type="domain" description="Glyoxalase-like" evidence="1">
    <location>
        <begin position="8"/>
        <end position="80"/>
    </location>
</feature>
<dbReference type="OrthoDB" id="9812467at2"/>
<name>A0A512N577_9HYPH</name>
<protein>
    <recommendedName>
        <fullName evidence="1">Glyoxalase-like domain-containing protein</fullName>
    </recommendedName>
</protein>
<gene>
    <name evidence="2" type="ORF">RSO01_13080</name>
</gene>
<dbReference type="AlphaFoldDB" id="A0A512N577"/>
<sequence>MKISARDIDHLSLTLTDPESAATRLQQLGFNLTPEGVEPRCICFQPDQDDVPNYLELLQGEPPVIAVAANVTELEGEERTHAWETNDGYEVDAGVVVGESDGPLPWFPVRHETPDAFMEPEWIVHPNGALAMMAVHAVAENPKEIAKALKEKWSAKVEEILDGCLLVKTGTVELLIWSAAAYQSEYKAIEAIAPQELPAIVGVTIAVERARPLQALLRANNVPFALAEGDRVLTGPDQSGGLMFEFLPQN</sequence>
<keyword evidence="3" id="KW-1185">Reference proteome</keyword>
<dbReference type="EMBL" id="BKAJ01000023">
    <property type="protein sequence ID" value="GEP54142.1"/>
    <property type="molecule type" value="Genomic_DNA"/>
</dbReference>
<dbReference type="Pfam" id="PF13468">
    <property type="entry name" value="Glyoxalase_3"/>
    <property type="match status" value="1"/>
</dbReference>
<proteinExistence type="predicted"/>